<evidence type="ECO:0000256" key="3">
    <source>
        <dbReference type="ARBA" id="ARBA00023125"/>
    </source>
</evidence>
<dbReference type="SUPFAM" id="SSF52540">
    <property type="entry name" value="P-loop containing nucleoside triphosphate hydrolases"/>
    <property type="match status" value="1"/>
</dbReference>
<dbReference type="SMART" id="SM00382">
    <property type="entry name" value="AAA"/>
    <property type="match status" value="1"/>
</dbReference>
<sequence>MTGRAGVTFGVLGPLEAEDERGPVALKGPRQRAVLARLLIAGGRVVPVERLVDDLWEAPPDGAVGAIQTFVSDLRRALEPDRPPRQPARLLVTAAPGYALRAAPDAVDAQRFERAVGEAGELLASGRPGEALSRLDPALALWRGPAYAEFGEEPWARGEIGRLDGLRMLAVERRAAALLDLGRSAEAASGLEAHVAAHPLREDAWELLAKALYRSGRQGDALAALRRARETLVSELGVDPGPGLRGVEADILAQASHLAAPARPVRPGAAPAPAPPPAPPAPPDDAPFVGRAEELARMEEAAEAAARRTGGGPAFVLVSGEAGAGKTALATALTGRLAARGWLTAWGRSPEVPSADPPWDQIAAALAPRLGPGTPEAPEALPDEDPAAARLAAHRAAAERLARAGALGPVLLVFDDLHQAGEGTLDLLAALAAAPAVGPVLIVGAYRTTDVPAPLAAALARLARTEPARVHVGGLPEPATGELAAALARRPVDEATARLIHRRTGGNPFFVRELARLFDAEGGAALTAVPPGVRDVIRHRLARLPDEARTVLRQAAVVGEEIDTDVLITLNGDEERTLDAVETALAAGFLAGEGRRFSHALVRDTLYGDIARPRRARWHAAVAETLERLRPDDATALAHHFARAESRSTEGRAARYARLAAEQAERRFAPHEAARLWRQAADHLPDPRERLEAVMGLVRALAVTGHLGDARALRGEAVATAERLGDPELAAEVITAFDVPANWTRNDDQALSDQVVQAVERTLPALPAEHRERRSRLLTTLALELRGTTGDRGRRAAMEAERIARDLGDPALLAFALDGRFMHTFQRTGLAPERARIAAELIGLASREHLVVFEVLGHLIGLQARSALGDLAAADAHAADADRIAERYDLPLVGVFTQWYGALRLALGGGDAEAAEAAYRAAAARLAGSGMPGLHEGLLPLALLCLRLTHGRPPPRDQDWGPYEPWVAPLLLLAEDRRADAAVAAEAVPESPRDLLTELRLCLSARTAMALDDRPAMERVHAALLPAANELAGAATGMVTLGPVARTLGDLAAALDRPDQAADHRRQADAVAERARPPDRPPR</sequence>
<dbReference type="Pfam" id="PF03704">
    <property type="entry name" value="BTAD"/>
    <property type="match status" value="1"/>
</dbReference>
<proteinExistence type="inferred from homology"/>
<dbReference type="InterPro" id="IPR001867">
    <property type="entry name" value="OmpR/PhoB-type_DNA-bd"/>
</dbReference>
<dbReference type="Gene3D" id="3.40.50.300">
    <property type="entry name" value="P-loop containing nucleotide triphosphate hydrolases"/>
    <property type="match status" value="1"/>
</dbReference>
<dbReference type="InterPro" id="IPR003593">
    <property type="entry name" value="AAA+_ATPase"/>
</dbReference>
<gene>
    <name evidence="8" type="ORF">ACFQKB_17670</name>
</gene>
<feature type="compositionally biased region" description="Low complexity" evidence="6">
    <location>
        <begin position="260"/>
        <end position="269"/>
    </location>
</feature>
<comment type="caution">
    <text evidence="8">The sequence shown here is derived from an EMBL/GenBank/DDBJ whole genome shotgun (WGS) entry which is preliminary data.</text>
</comment>
<comment type="similarity">
    <text evidence="1">Belongs to the AfsR/DnrI/RedD regulatory family.</text>
</comment>
<feature type="DNA-binding region" description="OmpR/PhoB-type" evidence="5">
    <location>
        <begin position="1"/>
        <end position="102"/>
    </location>
</feature>
<dbReference type="SMART" id="SM00862">
    <property type="entry name" value="Trans_reg_C"/>
    <property type="match status" value="1"/>
</dbReference>
<dbReference type="InterPro" id="IPR036388">
    <property type="entry name" value="WH-like_DNA-bd_sf"/>
</dbReference>
<dbReference type="RefSeq" id="WP_378063355.1">
    <property type="nucleotide sequence ID" value="NZ_JBHSXS010000009.1"/>
</dbReference>
<keyword evidence="9" id="KW-1185">Reference proteome</keyword>
<organism evidence="8 9">
    <name type="scientific">Actinomadura yumaensis</name>
    <dbReference type="NCBI Taxonomy" id="111807"/>
    <lineage>
        <taxon>Bacteria</taxon>
        <taxon>Bacillati</taxon>
        <taxon>Actinomycetota</taxon>
        <taxon>Actinomycetes</taxon>
        <taxon>Streptosporangiales</taxon>
        <taxon>Thermomonosporaceae</taxon>
        <taxon>Actinomadura</taxon>
    </lineage>
</organism>
<feature type="region of interest" description="Disordered" evidence="6">
    <location>
        <begin position="260"/>
        <end position="288"/>
    </location>
</feature>
<keyword evidence="2" id="KW-0805">Transcription regulation</keyword>
<dbReference type="PROSITE" id="PS51755">
    <property type="entry name" value="OMPR_PHOB"/>
    <property type="match status" value="1"/>
</dbReference>
<dbReference type="PANTHER" id="PTHR35807">
    <property type="entry name" value="TRANSCRIPTIONAL REGULATOR REDD-RELATED"/>
    <property type="match status" value="1"/>
</dbReference>
<evidence type="ECO:0000313" key="9">
    <source>
        <dbReference type="Proteomes" id="UP001596380"/>
    </source>
</evidence>
<evidence type="ECO:0000313" key="8">
    <source>
        <dbReference type="EMBL" id="MFC6881591.1"/>
    </source>
</evidence>
<dbReference type="InterPro" id="IPR005158">
    <property type="entry name" value="BTAD"/>
</dbReference>
<dbReference type="PANTHER" id="PTHR35807:SF1">
    <property type="entry name" value="TRANSCRIPTIONAL REGULATOR REDD"/>
    <property type="match status" value="1"/>
</dbReference>
<evidence type="ECO:0000256" key="2">
    <source>
        <dbReference type="ARBA" id="ARBA00023015"/>
    </source>
</evidence>
<reference evidence="9" key="1">
    <citation type="journal article" date="2019" name="Int. J. Syst. Evol. Microbiol.">
        <title>The Global Catalogue of Microorganisms (GCM) 10K type strain sequencing project: providing services to taxonomists for standard genome sequencing and annotation.</title>
        <authorList>
            <consortium name="The Broad Institute Genomics Platform"/>
            <consortium name="The Broad Institute Genome Sequencing Center for Infectious Disease"/>
            <person name="Wu L."/>
            <person name="Ma J."/>
        </authorList>
    </citation>
    <scope>NUCLEOTIDE SEQUENCE [LARGE SCALE GENOMIC DNA]</scope>
    <source>
        <strain evidence="9">JCM 3369</strain>
    </source>
</reference>
<evidence type="ECO:0000256" key="6">
    <source>
        <dbReference type="SAM" id="MobiDB-lite"/>
    </source>
</evidence>
<dbReference type="InterPro" id="IPR027417">
    <property type="entry name" value="P-loop_NTPase"/>
</dbReference>
<protein>
    <submittedName>
        <fullName evidence="8">BTAD domain-containing putative transcriptional regulator</fullName>
    </submittedName>
</protein>
<dbReference type="Gene3D" id="1.25.40.10">
    <property type="entry name" value="Tetratricopeptide repeat domain"/>
    <property type="match status" value="1"/>
</dbReference>
<evidence type="ECO:0000256" key="5">
    <source>
        <dbReference type="PROSITE-ProRule" id="PRU01091"/>
    </source>
</evidence>
<dbReference type="Pfam" id="PF00486">
    <property type="entry name" value="Trans_reg_C"/>
    <property type="match status" value="1"/>
</dbReference>
<dbReference type="InterPro" id="IPR011990">
    <property type="entry name" value="TPR-like_helical_dom_sf"/>
</dbReference>
<evidence type="ECO:0000256" key="1">
    <source>
        <dbReference type="ARBA" id="ARBA00005820"/>
    </source>
</evidence>
<evidence type="ECO:0000259" key="7">
    <source>
        <dbReference type="PROSITE" id="PS51755"/>
    </source>
</evidence>
<feature type="compositionally biased region" description="Pro residues" evidence="6">
    <location>
        <begin position="270"/>
        <end position="285"/>
    </location>
</feature>
<dbReference type="InterPro" id="IPR016032">
    <property type="entry name" value="Sig_transdc_resp-reg_C-effctor"/>
</dbReference>
<keyword evidence="4" id="KW-0804">Transcription</keyword>
<dbReference type="EMBL" id="JBHSXS010000009">
    <property type="protein sequence ID" value="MFC6881591.1"/>
    <property type="molecule type" value="Genomic_DNA"/>
</dbReference>
<evidence type="ECO:0000256" key="4">
    <source>
        <dbReference type="ARBA" id="ARBA00023163"/>
    </source>
</evidence>
<dbReference type="Gene3D" id="1.10.10.10">
    <property type="entry name" value="Winged helix-like DNA-binding domain superfamily/Winged helix DNA-binding domain"/>
    <property type="match status" value="1"/>
</dbReference>
<dbReference type="InterPro" id="IPR051677">
    <property type="entry name" value="AfsR-DnrI-RedD_regulator"/>
</dbReference>
<feature type="region of interest" description="Disordered" evidence="6">
    <location>
        <begin position="1056"/>
        <end position="1083"/>
    </location>
</feature>
<dbReference type="InterPro" id="IPR041664">
    <property type="entry name" value="AAA_16"/>
</dbReference>
<name>A0ABW2CL06_9ACTN</name>
<dbReference type="SMART" id="SM01043">
    <property type="entry name" value="BTAD"/>
    <property type="match status" value="1"/>
</dbReference>
<dbReference type="SUPFAM" id="SSF48452">
    <property type="entry name" value="TPR-like"/>
    <property type="match status" value="1"/>
</dbReference>
<feature type="domain" description="OmpR/PhoB-type" evidence="7">
    <location>
        <begin position="1"/>
        <end position="102"/>
    </location>
</feature>
<dbReference type="CDD" id="cd15831">
    <property type="entry name" value="BTAD"/>
    <property type="match status" value="1"/>
</dbReference>
<dbReference type="Pfam" id="PF13191">
    <property type="entry name" value="AAA_16"/>
    <property type="match status" value="1"/>
</dbReference>
<dbReference type="SUPFAM" id="SSF46894">
    <property type="entry name" value="C-terminal effector domain of the bipartite response regulators"/>
    <property type="match status" value="1"/>
</dbReference>
<accession>A0ABW2CL06</accession>
<keyword evidence="3 5" id="KW-0238">DNA-binding</keyword>
<dbReference type="Proteomes" id="UP001596380">
    <property type="component" value="Unassembled WGS sequence"/>
</dbReference>